<dbReference type="Proteomes" id="UP001230188">
    <property type="component" value="Unassembled WGS sequence"/>
</dbReference>
<feature type="transmembrane region" description="Helical" evidence="5">
    <location>
        <begin position="30"/>
        <end position="52"/>
    </location>
</feature>
<keyword evidence="4 5" id="KW-0472">Membrane</keyword>
<dbReference type="PANTHER" id="PTHR11132">
    <property type="entry name" value="SOLUTE CARRIER FAMILY 35"/>
    <property type="match status" value="1"/>
</dbReference>
<name>A0AAD7U8P4_9STRA</name>
<comment type="subcellular location">
    <subcellularLocation>
        <location evidence="1">Membrane</location>
        <topology evidence="1">Multi-pass membrane protein</topology>
    </subcellularLocation>
</comment>
<feature type="transmembrane region" description="Helical" evidence="5">
    <location>
        <begin position="299"/>
        <end position="318"/>
    </location>
</feature>
<keyword evidence="2 5" id="KW-0812">Transmembrane</keyword>
<dbReference type="InterPro" id="IPR050186">
    <property type="entry name" value="TPT_transporter"/>
</dbReference>
<keyword evidence="8" id="KW-1185">Reference proteome</keyword>
<reference evidence="7" key="1">
    <citation type="submission" date="2023-01" db="EMBL/GenBank/DDBJ databases">
        <title>Metagenome sequencing of chrysophaentin producing Chrysophaeum taylorii.</title>
        <authorList>
            <person name="Davison J."/>
            <person name="Bewley C."/>
        </authorList>
    </citation>
    <scope>NUCLEOTIDE SEQUENCE</scope>
    <source>
        <strain evidence="7">NIES-1699</strain>
    </source>
</reference>
<gene>
    <name evidence="7" type="ORF">CTAYLR_001961</name>
</gene>
<feature type="transmembrane region" description="Helical" evidence="5">
    <location>
        <begin position="245"/>
        <end position="264"/>
    </location>
</feature>
<evidence type="ECO:0000256" key="5">
    <source>
        <dbReference type="SAM" id="Phobius"/>
    </source>
</evidence>
<evidence type="ECO:0000256" key="3">
    <source>
        <dbReference type="ARBA" id="ARBA00022989"/>
    </source>
</evidence>
<comment type="caution">
    <text evidence="7">The sequence shown here is derived from an EMBL/GenBank/DDBJ whole genome shotgun (WGS) entry which is preliminary data.</text>
</comment>
<evidence type="ECO:0000256" key="1">
    <source>
        <dbReference type="ARBA" id="ARBA00004141"/>
    </source>
</evidence>
<protein>
    <recommendedName>
        <fullName evidence="6">Sugar phosphate transporter domain-containing protein</fullName>
    </recommendedName>
</protein>
<dbReference type="GO" id="GO:0016020">
    <property type="term" value="C:membrane"/>
    <property type="evidence" value="ECO:0007669"/>
    <property type="project" value="UniProtKB-SubCell"/>
</dbReference>
<dbReference type="AlphaFoldDB" id="A0AAD7U8P4"/>
<feature type="domain" description="Sugar phosphate transporter" evidence="6">
    <location>
        <begin position="35"/>
        <end position="315"/>
    </location>
</feature>
<feature type="transmembrane region" description="Helical" evidence="5">
    <location>
        <begin position="271"/>
        <end position="293"/>
    </location>
</feature>
<proteinExistence type="predicted"/>
<feature type="transmembrane region" description="Helical" evidence="5">
    <location>
        <begin position="64"/>
        <end position="85"/>
    </location>
</feature>
<keyword evidence="3 5" id="KW-1133">Transmembrane helix</keyword>
<evidence type="ECO:0000256" key="2">
    <source>
        <dbReference type="ARBA" id="ARBA00022692"/>
    </source>
</evidence>
<sequence length="367" mass="38214">MAASRLRTLRSLGSDDKARSNNGKQRRSPLGIASALFYCAVSIALVSCNKVVLTHHAFPSSLALAAMQFSVTCCSLGALALVGAIELPGPTSETMRVALPLTTLYLADVVLGLAATGALSLPMFTVLRRASIPMTMLLERAVGQSSPSRAVALSVWGMMVGATIAAYDDLAFDARSYGVVLANDALTAARGVYVKSALGAPRLSKFALLFYNAIVSLVVVAPFLWRGGHLGAIFLWLRSAEPANLVALLMSAGLGPVLQYAIFLCTQHNSALTTTVVGALKNILTAYAGMFLADYEFTAVNFAGITLSCLCSCAYSYVTVIRPATIPPTPLIPLSASGANLEQEFLAAATASAAESSRRPPAASGSA</sequence>
<feature type="transmembrane region" description="Helical" evidence="5">
    <location>
        <begin position="206"/>
        <end position="225"/>
    </location>
</feature>
<accession>A0AAD7U8P4</accession>
<dbReference type="InterPro" id="IPR004853">
    <property type="entry name" value="Sugar_P_trans_dom"/>
</dbReference>
<dbReference type="EMBL" id="JAQMWT010000526">
    <property type="protein sequence ID" value="KAJ8600183.1"/>
    <property type="molecule type" value="Genomic_DNA"/>
</dbReference>
<feature type="transmembrane region" description="Helical" evidence="5">
    <location>
        <begin position="105"/>
        <end position="127"/>
    </location>
</feature>
<evidence type="ECO:0000313" key="7">
    <source>
        <dbReference type="EMBL" id="KAJ8600183.1"/>
    </source>
</evidence>
<feature type="transmembrane region" description="Helical" evidence="5">
    <location>
        <begin position="148"/>
        <end position="168"/>
    </location>
</feature>
<evidence type="ECO:0000313" key="8">
    <source>
        <dbReference type="Proteomes" id="UP001230188"/>
    </source>
</evidence>
<organism evidence="7 8">
    <name type="scientific">Chrysophaeum taylorii</name>
    <dbReference type="NCBI Taxonomy" id="2483200"/>
    <lineage>
        <taxon>Eukaryota</taxon>
        <taxon>Sar</taxon>
        <taxon>Stramenopiles</taxon>
        <taxon>Ochrophyta</taxon>
        <taxon>Pelagophyceae</taxon>
        <taxon>Pelagomonadales</taxon>
        <taxon>Pelagomonadaceae</taxon>
        <taxon>Chrysophaeum</taxon>
    </lineage>
</organism>
<evidence type="ECO:0000259" key="6">
    <source>
        <dbReference type="Pfam" id="PF03151"/>
    </source>
</evidence>
<evidence type="ECO:0000256" key="4">
    <source>
        <dbReference type="ARBA" id="ARBA00023136"/>
    </source>
</evidence>
<dbReference type="Pfam" id="PF03151">
    <property type="entry name" value="TPT"/>
    <property type="match status" value="1"/>
</dbReference>